<dbReference type="PANTHER" id="PTHR33973">
    <property type="entry name" value="OS07G0153300 PROTEIN"/>
    <property type="match status" value="1"/>
</dbReference>
<dbReference type="AlphaFoldDB" id="A0A9P6G525"/>
<organism evidence="2 3">
    <name type="scientific">Paraphaeosphaeria minitans</name>
    <dbReference type="NCBI Taxonomy" id="565426"/>
    <lineage>
        <taxon>Eukaryota</taxon>
        <taxon>Fungi</taxon>
        <taxon>Dikarya</taxon>
        <taxon>Ascomycota</taxon>
        <taxon>Pezizomycotina</taxon>
        <taxon>Dothideomycetes</taxon>
        <taxon>Pleosporomycetidae</taxon>
        <taxon>Pleosporales</taxon>
        <taxon>Massarineae</taxon>
        <taxon>Didymosphaeriaceae</taxon>
        <taxon>Paraphaeosphaeria</taxon>
    </lineage>
</organism>
<dbReference type="Proteomes" id="UP000756921">
    <property type="component" value="Unassembled WGS sequence"/>
</dbReference>
<dbReference type="OrthoDB" id="3340520at2759"/>
<name>A0A9P6G525_9PLEO</name>
<dbReference type="EMBL" id="WJXW01000018">
    <property type="protein sequence ID" value="KAF9728806.1"/>
    <property type="molecule type" value="Genomic_DNA"/>
</dbReference>
<evidence type="ECO:0000313" key="2">
    <source>
        <dbReference type="EMBL" id="KAF9728806.1"/>
    </source>
</evidence>
<proteinExistence type="predicted"/>
<keyword evidence="1" id="KW-0812">Transmembrane</keyword>
<keyword evidence="3" id="KW-1185">Reference proteome</keyword>
<feature type="transmembrane region" description="Helical" evidence="1">
    <location>
        <begin position="90"/>
        <end position="110"/>
    </location>
</feature>
<sequence>MKTTASGRIGLLRMLFRFFLSVVPCIFAFGLSPWPLYAIWAILGGPRIRYGDRKVVQDILFFGSFNIWLARRHIVDAIISSRTTIGKDTLSTATAGVAAIVALAGLWYILGKSNNSREECPEKLPPGTRPWSVEHPQPFIMPCRTTHSRIFPKKHSFGYDYLLCGFPIVPVGTTPEGTDIPDGSDQILGKWWLQIKAGDYLTRDQAALGFYGKLKVFLREKGVKDSEWSYAYLVTAPRFFGYSFNPASFWYIYDKNHHLTRMITEVNNTFGERHLYLLDGSSPTSPVQTPGGEELVPKPPKTTFADYWTKEFHVSPFNSRKGGGYAQKALNPFPSPTSSPAIDITIILKSTKDHAKVVARLFSLGKAMKLDGMGLFEALRFIAAWWTVGFLTFPRIIKEAFVLYFRKGLRVWLRPEVRVSSIGRIPTETENLLHQVFRDYLFYLVHLSEDPFWIRFETAIPDKPKDVVASTHRRDRHSDVKSLDIRVLTGAFYSRFVHYSHTSEAFDRECLFTDEKNRTLWISQPGLLPELLPKRLEDLKEQEGFVERSFLDELRWTLLRKLRCPPADPAYPISPRSAQFDLDDIREHNFSELDRYVRGTPGMHYAGHYRRTVTKLFLAQRYALGFTEVIDLLDFCLRAMLCWFGASMLVPYTQAGGQHRGSSLHDSYDVYNWWTTATALGLCHIYGLSKGYR</sequence>
<gene>
    <name evidence="2" type="ORF">PMIN01_13186</name>
</gene>
<accession>A0A9P6G525</accession>
<comment type="caution">
    <text evidence="2">The sequence shown here is derived from an EMBL/GenBank/DDBJ whole genome shotgun (WGS) entry which is preliminary data.</text>
</comment>
<protein>
    <submittedName>
        <fullName evidence="2">Cyclopropane-fatty-acyl-phospholipid synthase</fullName>
    </submittedName>
</protein>
<evidence type="ECO:0000313" key="3">
    <source>
        <dbReference type="Proteomes" id="UP000756921"/>
    </source>
</evidence>
<reference evidence="2" key="1">
    <citation type="journal article" date="2020" name="Mol. Plant Microbe Interact.">
        <title>Genome Sequence of the Biocontrol Agent Coniothyrium minitans strain Conio (IMI 134523).</title>
        <authorList>
            <person name="Patel D."/>
            <person name="Shittu T.A."/>
            <person name="Baroncelli R."/>
            <person name="Muthumeenakshi S."/>
            <person name="Osborne T.H."/>
            <person name="Janganan T.K."/>
            <person name="Sreenivasaprasad S."/>
        </authorList>
    </citation>
    <scope>NUCLEOTIDE SEQUENCE</scope>
    <source>
        <strain evidence="2">Conio</strain>
    </source>
</reference>
<keyword evidence="1" id="KW-0472">Membrane</keyword>
<dbReference type="InterPro" id="IPR010775">
    <property type="entry name" value="DUF1365"/>
</dbReference>
<dbReference type="Pfam" id="PF07103">
    <property type="entry name" value="DUF1365"/>
    <property type="match status" value="1"/>
</dbReference>
<keyword evidence="1" id="KW-1133">Transmembrane helix</keyword>
<evidence type="ECO:0000256" key="1">
    <source>
        <dbReference type="SAM" id="Phobius"/>
    </source>
</evidence>
<dbReference type="PANTHER" id="PTHR33973:SF4">
    <property type="entry name" value="OS07G0153300 PROTEIN"/>
    <property type="match status" value="1"/>
</dbReference>
<feature type="transmembrane region" description="Helical" evidence="1">
    <location>
        <begin position="18"/>
        <end position="43"/>
    </location>
</feature>